<sequence length="58" mass="6605">MPIETRPWDIFEYLTSEEEIQFCLEAAEEDGTPEVIARAREVAGEARRHLVEKGLGSE</sequence>
<evidence type="ECO:0000313" key="1">
    <source>
        <dbReference type="EMBL" id="MBB3928824.1"/>
    </source>
</evidence>
<reference evidence="1 2" key="1">
    <citation type="submission" date="2020-08" db="EMBL/GenBank/DDBJ databases">
        <title>Genomic Encyclopedia of Type Strains, Phase IV (KMG-IV): sequencing the most valuable type-strain genomes for metagenomic binning, comparative biology and taxonomic classification.</title>
        <authorList>
            <person name="Goeker M."/>
        </authorList>
    </citation>
    <scope>NUCLEOTIDE SEQUENCE [LARGE SCALE GENOMIC DNA]</scope>
    <source>
        <strain evidence="1 2">DSM 26189</strain>
    </source>
</reference>
<dbReference type="GO" id="GO:0003677">
    <property type="term" value="F:DNA binding"/>
    <property type="evidence" value="ECO:0007669"/>
    <property type="project" value="UniProtKB-KW"/>
</dbReference>
<name>A0A7W6BVT4_9SPHN</name>
<keyword evidence="1" id="KW-0238">DNA-binding</keyword>
<dbReference type="RefSeq" id="WP_188074002.1">
    <property type="nucleotide sequence ID" value="NZ_BSPS01000135.1"/>
</dbReference>
<accession>A0A7W6BVT4</accession>
<protein>
    <submittedName>
        <fullName evidence="1">DNA-binding phage protein</fullName>
    </submittedName>
</protein>
<evidence type="ECO:0000313" key="2">
    <source>
        <dbReference type="Proteomes" id="UP000571950"/>
    </source>
</evidence>
<keyword evidence="2" id="KW-1185">Reference proteome</keyword>
<comment type="caution">
    <text evidence="1">The sequence shown here is derived from an EMBL/GenBank/DDBJ whole genome shotgun (WGS) entry which is preliminary data.</text>
</comment>
<proteinExistence type="predicted"/>
<dbReference type="EMBL" id="JACIDT010000037">
    <property type="protein sequence ID" value="MBB3928824.1"/>
    <property type="molecule type" value="Genomic_DNA"/>
</dbReference>
<dbReference type="AlphaFoldDB" id="A0A7W6BVT4"/>
<dbReference type="Proteomes" id="UP000571950">
    <property type="component" value="Unassembled WGS sequence"/>
</dbReference>
<organism evidence="1 2">
    <name type="scientific">Sphingobium jiangsuense</name>
    <dbReference type="NCBI Taxonomy" id="870476"/>
    <lineage>
        <taxon>Bacteria</taxon>
        <taxon>Pseudomonadati</taxon>
        <taxon>Pseudomonadota</taxon>
        <taxon>Alphaproteobacteria</taxon>
        <taxon>Sphingomonadales</taxon>
        <taxon>Sphingomonadaceae</taxon>
        <taxon>Sphingobium</taxon>
    </lineage>
</organism>
<gene>
    <name evidence="1" type="ORF">GGR43_004569</name>
</gene>